<keyword evidence="3" id="KW-1185">Reference proteome</keyword>
<sequence length="116" mass="12937">MNRTIDFMLKWFLPACVIIIGLSGAGQIVYGSTVIGAVQVFTGFYVATMITPMKMERMVKRYAIWMGILTVGMIGCLITLLYMGVYYGAFSTALVTGAGAFNIYILYFKKEKEEEL</sequence>
<dbReference type="OrthoDB" id="18210at10239"/>
<accession>A0A0E3DEM0</accession>
<gene>
    <name evidence="2" type="ORF">JBP901_gp103</name>
</gene>
<feature type="transmembrane region" description="Helical" evidence="1">
    <location>
        <begin position="89"/>
        <end position="108"/>
    </location>
</feature>
<dbReference type="KEGG" id="vg:24723082"/>
<dbReference type="GeneID" id="24723082"/>
<organism evidence="2 3">
    <name type="scientific">Bacillus phage JBP901</name>
    <dbReference type="NCBI Taxonomy" id="1498212"/>
    <lineage>
        <taxon>Viruses</taxon>
        <taxon>Duplodnaviria</taxon>
        <taxon>Heunggongvirae</taxon>
        <taxon>Uroviricota</taxon>
        <taxon>Caudoviricetes</taxon>
        <taxon>Herelleviridae</taxon>
        <taxon>Bastillevirinae</taxon>
        <taxon>Caeruleovirus</taxon>
        <taxon>Caeruleovirus JBP901</taxon>
    </lineage>
</organism>
<keyword evidence="1" id="KW-1133">Transmembrane helix</keyword>
<keyword evidence="1" id="KW-0472">Membrane</keyword>
<reference evidence="2 3" key="1">
    <citation type="journal article" date="2015" name="Arch. Virol.">
        <title>Complete genome sequence and phylogenetic position of the Bacillus cereus group phage JBP901.</title>
        <authorList>
            <person name="Asare P.T."/>
            <person name="Ryu S."/>
            <person name="Kim K.P."/>
        </authorList>
    </citation>
    <scope>NUCLEOTIDE SEQUENCE [LARGE SCALE GENOMIC DNA]</scope>
</reference>
<feature type="transmembrane region" description="Helical" evidence="1">
    <location>
        <begin position="30"/>
        <end position="50"/>
    </location>
</feature>
<evidence type="ECO:0000313" key="3">
    <source>
        <dbReference type="Proteomes" id="UP000033000"/>
    </source>
</evidence>
<evidence type="ECO:0000313" key="2">
    <source>
        <dbReference type="EMBL" id="AID17815.1"/>
    </source>
</evidence>
<protein>
    <submittedName>
        <fullName evidence="2">Putative membrane protein</fullName>
    </submittedName>
</protein>
<feature type="transmembrane region" description="Helical" evidence="1">
    <location>
        <begin position="62"/>
        <end position="83"/>
    </location>
</feature>
<feature type="transmembrane region" description="Helical" evidence="1">
    <location>
        <begin position="7"/>
        <end position="24"/>
    </location>
</feature>
<dbReference type="RefSeq" id="YP_009149141.1">
    <property type="nucleotide sequence ID" value="NC_027352.1"/>
</dbReference>
<dbReference type="EMBL" id="KJ676859">
    <property type="protein sequence ID" value="AID17815.1"/>
    <property type="molecule type" value="Genomic_DNA"/>
</dbReference>
<dbReference type="Proteomes" id="UP000033000">
    <property type="component" value="Segment"/>
</dbReference>
<proteinExistence type="predicted"/>
<name>A0A0E3DEM0_9CAUD</name>
<evidence type="ECO:0000256" key="1">
    <source>
        <dbReference type="SAM" id="Phobius"/>
    </source>
</evidence>
<keyword evidence="1" id="KW-0812">Transmembrane</keyword>